<evidence type="ECO:0000256" key="2">
    <source>
        <dbReference type="ARBA" id="ARBA00011900"/>
    </source>
</evidence>
<dbReference type="NCBIfam" id="TIGR00571">
    <property type="entry name" value="dam"/>
    <property type="match status" value="1"/>
</dbReference>
<dbReference type="InterPro" id="IPR002052">
    <property type="entry name" value="DNA_methylase_N6_adenine_CS"/>
</dbReference>
<evidence type="ECO:0000313" key="9">
    <source>
        <dbReference type="Proteomes" id="UP001241056"/>
    </source>
</evidence>
<evidence type="ECO:0000313" key="8">
    <source>
        <dbReference type="EMBL" id="MDM7858087.1"/>
    </source>
</evidence>
<dbReference type="Pfam" id="PF02086">
    <property type="entry name" value="MethyltransfD12"/>
    <property type="match status" value="1"/>
</dbReference>
<dbReference type="InterPro" id="IPR029063">
    <property type="entry name" value="SAM-dependent_MTases_sf"/>
</dbReference>
<keyword evidence="5 7" id="KW-0949">S-adenosyl-L-methionine</keyword>
<accession>A0ABT7SPH3</accession>
<dbReference type="Gene3D" id="1.10.1020.10">
    <property type="entry name" value="Adenine-specific Methyltransferase, Domain 2"/>
    <property type="match status" value="1"/>
</dbReference>
<sequence length="285" mass="32653">MTLNVSPLDTVRPKPFIKWVGGKRQLLPELQRYLPEKITDYFEPFIGGGALLWTLDPQQLRSITINDYNAELVNAYQVVRDKPRQLLDSLAKHRNTETYYYEQRALDRQDNFNRRTAVTRASRFIYLNKTGYNGLYRVNSKGQHNVPFGRYANPTIVDSETIYACSAFLQHVQLMQGDFDAIRPLLSADAFVYLDPPYAPVSATANFTSYTDQGFDHSMQQRLKELCDYIDAIGAKFMLSNSAAPLIYKLYQDYEVIEVQASRAVNSKASGRGKVTELIVRNYQT</sequence>
<dbReference type="Proteomes" id="UP001241056">
    <property type="component" value="Unassembled WGS sequence"/>
</dbReference>
<evidence type="ECO:0000256" key="1">
    <source>
        <dbReference type="ARBA" id="ARBA00006594"/>
    </source>
</evidence>
<keyword evidence="3 7" id="KW-0489">Methyltransferase</keyword>
<gene>
    <name evidence="8" type="ORF">QEZ41_07330</name>
</gene>
<dbReference type="InterPro" id="IPR012327">
    <property type="entry name" value="MeTrfase_D12"/>
</dbReference>
<dbReference type="PANTHER" id="PTHR30481:SF3">
    <property type="entry name" value="DNA ADENINE METHYLASE"/>
    <property type="match status" value="1"/>
</dbReference>
<evidence type="ECO:0000256" key="6">
    <source>
        <dbReference type="ARBA" id="ARBA00047942"/>
    </source>
</evidence>
<dbReference type="EMBL" id="JAUCDY010000007">
    <property type="protein sequence ID" value="MDM7858087.1"/>
    <property type="molecule type" value="Genomic_DNA"/>
</dbReference>
<evidence type="ECO:0000256" key="7">
    <source>
        <dbReference type="RuleBase" id="RU361257"/>
    </source>
</evidence>
<dbReference type="Gene3D" id="3.40.50.150">
    <property type="entry name" value="Vaccinia Virus protein VP39"/>
    <property type="match status" value="1"/>
</dbReference>
<organism evidence="8 9">
    <name type="scientific">Thiopseudomonas acetoxidans</name>
    <dbReference type="NCBI Taxonomy" id="3041622"/>
    <lineage>
        <taxon>Bacteria</taxon>
        <taxon>Pseudomonadati</taxon>
        <taxon>Pseudomonadota</taxon>
        <taxon>Gammaproteobacteria</taxon>
        <taxon>Pseudomonadales</taxon>
        <taxon>Pseudomonadaceae</taxon>
        <taxon>Thiopseudomonas</taxon>
    </lineage>
</organism>
<proteinExistence type="inferred from homology"/>
<protein>
    <recommendedName>
        <fullName evidence="2 7">Site-specific DNA-methyltransferase (adenine-specific)</fullName>
        <ecNumber evidence="2 7">2.1.1.72</ecNumber>
    </recommendedName>
</protein>
<dbReference type="GO" id="GO:0008168">
    <property type="term" value="F:methyltransferase activity"/>
    <property type="evidence" value="ECO:0007669"/>
    <property type="project" value="UniProtKB-KW"/>
</dbReference>
<dbReference type="EC" id="2.1.1.72" evidence="2 7"/>
<dbReference type="SUPFAM" id="SSF53335">
    <property type="entry name" value="S-adenosyl-L-methionine-dependent methyltransferases"/>
    <property type="match status" value="1"/>
</dbReference>
<keyword evidence="4 7" id="KW-0808">Transferase</keyword>
<dbReference type="PANTHER" id="PTHR30481">
    <property type="entry name" value="DNA ADENINE METHYLASE"/>
    <property type="match status" value="1"/>
</dbReference>
<name>A0ABT7SPH3_9GAMM</name>
<evidence type="ECO:0000256" key="4">
    <source>
        <dbReference type="ARBA" id="ARBA00022679"/>
    </source>
</evidence>
<dbReference type="PIRSF" id="PIRSF000398">
    <property type="entry name" value="M_m6A_EcoRV"/>
    <property type="match status" value="1"/>
</dbReference>
<dbReference type="RefSeq" id="WP_289410746.1">
    <property type="nucleotide sequence ID" value="NZ_JAUCDY010000007.1"/>
</dbReference>
<reference evidence="8 9" key="1">
    <citation type="submission" date="2023-06" db="EMBL/GenBank/DDBJ databases">
        <title>Thiopseudomonas sp. CY1220 draft genome sequence.</title>
        <authorList>
            <person name="Zhao G."/>
            <person name="An M."/>
        </authorList>
    </citation>
    <scope>NUCLEOTIDE SEQUENCE [LARGE SCALE GENOMIC DNA]</scope>
    <source>
        <strain evidence="8 9">CY1220</strain>
    </source>
</reference>
<dbReference type="InterPro" id="IPR012263">
    <property type="entry name" value="M_m6A_EcoRV"/>
</dbReference>
<evidence type="ECO:0000256" key="3">
    <source>
        <dbReference type="ARBA" id="ARBA00022603"/>
    </source>
</evidence>
<dbReference type="PRINTS" id="PR00505">
    <property type="entry name" value="D12N6MTFRASE"/>
</dbReference>
<evidence type="ECO:0000256" key="5">
    <source>
        <dbReference type="ARBA" id="ARBA00022691"/>
    </source>
</evidence>
<comment type="similarity">
    <text evidence="1 7">Belongs to the N(4)/N(6)-methyltransferase family.</text>
</comment>
<keyword evidence="9" id="KW-1185">Reference proteome</keyword>
<dbReference type="InterPro" id="IPR023095">
    <property type="entry name" value="Ade_MeTrfase_dom_2"/>
</dbReference>
<dbReference type="PROSITE" id="PS00092">
    <property type="entry name" value="N6_MTASE"/>
    <property type="match status" value="1"/>
</dbReference>
<dbReference type="GO" id="GO:0032259">
    <property type="term" value="P:methylation"/>
    <property type="evidence" value="ECO:0007669"/>
    <property type="project" value="UniProtKB-KW"/>
</dbReference>
<comment type="catalytic activity">
    <reaction evidence="6 7">
        <text>a 2'-deoxyadenosine in DNA + S-adenosyl-L-methionine = an N(6)-methyl-2'-deoxyadenosine in DNA + S-adenosyl-L-homocysteine + H(+)</text>
        <dbReference type="Rhea" id="RHEA:15197"/>
        <dbReference type="Rhea" id="RHEA-COMP:12418"/>
        <dbReference type="Rhea" id="RHEA-COMP:12419"/>
        <dbReference type="ChEBI" id="CHEBI:15378"/>
        <dbReference type="ChEBI" id="CHEBI:57856"/>
        <dbReference type="ChEBI" id="CHEBI:59789"/>
        <dbReference type="ChEBI" id="CHEBI:90615"/>
        <dbReference type="ChEBI" id="CHEBI:90616"/>
        <dbReference type="EC" id="2.1.1.72"/>
    </reaction>
</comment>
<comment type="caution">
    <text evidence="8">The sequence shown here is derived from an EMBL/GenBank/DDBJ whole genome shotgun (WGS) entry which is preliminary data.</text>
</comment>